<accession>A0A239PGT2</accession>
<protein>
    <submittedName>
        <fullName evidence="1">Uncharacterized protein</fullName>
    </submittedName>
</protein>
<dbReference type="OrthoDB" id="10017308at2"/>
<organism evidence="1 2">
    <name type="scientific">Asanoa hainanensis</name>
    <dbReference type="NCBI Taxonomy" id="560556"/>
    <lineage>
        <taxon>Bacteria</taxon>
        <taxon>Bacillati</taxon>
        <taxon>Actinomycetota</taxon>
        <taxon>Actinomycetes</taxon>
        <taxon>Micromonosporales</taxon>
        <taxon>Micromonosporaceae</taxon>
        <taxon>Asanoa</taxon>
    </lineage>
</organism>
<sequence length="141" mass="14772">MTDDAAVARSQRLLDQVKEGKTIFFKAGGGWDIIGPAADIEPGQTVTVTKAAGDTTEVIVVKVMAERTVHGVATRTATFRNPAAAAAAPAHVDPPRPAYNVVDRQAAAVGGMLGRDSSTARGYCHYCGLELDRNGNCDECV</sequence>
<dbReference type="EMBL" id="FZPH01000036">
    <property type="protein sequence ID" value="SNT66283.1"/>
    <property type="molecule type" value="Genomic_DNA"/>
</dbReference>
<dbReference type="AlphaFoldDB" id="A0A239PGT2"/>
<evidence type="ECO:0000313" key="2">
    <source>
        <dbReference type="Proteomes" id="UP000198362"/>
    </source>
</evidence>
<dbReference type="RefSeq" id="WP_144023016.1">
    <property type="nucleotide sequence ID" value="NZ_FZPH01000036.1"/>
</dbReference>
<proteinExistence type="predicted"/>
<reference evidence="1 2" key="1">
    <citation type="submission" date="2017-06" db="EMBL/GenBank/DDBJ databases">
        <authorList>
            <person name="Kim H.J."/>
            <person name="Triplett B.A."/>
        </authorList>
    </citation>
    <scope>NUCLEOTIDE SEQUENCE [LARGE SCALE GENOMIC DNA]</scope>
    <source>
        <strain evidence="1 2">CGMCC 4.5593</strain>
    </source>
</reference>
<dbReference type="Proteomes" id="UP000198362">
    <property type="component" value="Unassembled WGS sequence"/>
</dbReference>
<keyword evidence="2" id="KW-1185">Reference proteome</keyword>
<name>A0A239PGT2_9ACTN</name>
<gene>
    <name evidence="1" type="ORF">SAMN05421812_13630</name>
</gene>
<evidence type="ECO:0000313" key="1">
    <source>
        <dbReference type="EMBL" id="SNT66283.1"/>
    </source>
</evidence>